<reference evidence="2" key="1">
    <citation type="submission" date="2013-12" db="EMBL/GenBank/DDBJ databases">
        <title>The Genome Sequence of Aphanomyces invadans NJM9701.</title>
        <authorList>
            <consortium name="The Broad Institute Genomics Platform"/>
            <person name="Russ C."/>
            <person name="Tyler B."/>
            <person name="van West P."/>
            <person name="Dieguez-Uribeondo J."/>
            <person name="Young S.K."/>
            <person name="Zeng Q."/>
            <person name="Gargeya S."/>
            <person name="Fitzgerald M."/>
            <person name="Abouelleil A."/>
            <person name="Alvarado L."/>
            <person name="Chapman S.B."/>
            <person name="Gainer-Dewar J."/>
            <person name="Goldberg J."/>
            <person name="Griggs A."/>
            <person name="Gujja S."/>
            <person name="Hansen M."/>
            <person name="Howarth C."/>
            <person name="Imamovic A."/>
            <person name="Ireland A."/>
            <person name="Larimer J."/>
            <person name="McCowan C."/>
            <person name="Murphy C."/>
            <person name="Pearson M."/>
            <person name="Poon T.W."/>
            <person name="Priest M."/>
            <person name="Roberts A."/>
            <person name="Saif S."/>
            <person name="Shea T."/>
            <person name="Sykes S."/>
            <person name="Wortman J."/>
            <person name="Nusbaum C."/>
            <person name="Birren B."/>
        </authorList>
    </citation>
    <scope>NUCLEOTIDE SEQUENCE [LARGE SCALE GENOMIC DNA]</scope>
    <source>
        <strain evidence="2">NJM9701</strain>
    </source>
</reference>
<proteinExistence type="predicted"/>
<feature type="compositionally biased region" description="Polar residues" evidence="1">
    <location>
        <begin position="57"/>
        <end position="66"/>
    </location>
</feature>
<organism evidence="2">
    <name type="scientific">Aphanomyces invadans</name>
    <dbReference type="NCBI Taxonomy" id="157072"/>
    <lineage>
        <taxon>Eukaryota</taxon>
        <taxon>Sar</taxon>
        <taxon>Stramenopiles</taxon>
        <taxon>Oomycota</taxon>
        <taxon>Saprolegniomycetes</taxon>
        <taxon>Saprolegniales</taxon>
        <taxon>Verrucalvaceae</taxon>
        <taxon>Aphanomyces</taxon>
    </lineage>
</organism>
<feature type="region of interest" description="Disordered" evidence="1">
    <location>
        <begin position="54"/>
        <end position="78"/>
    </location>
</feature>
<accession>A0A024UAA9</accession>
<gene>
    <name evidence="2" type="ORF">H310_04830</name>
</gene>
<name>A0A024UAA9_9STRA</name>
<evidence type="ECO:0000256" key="1">
    <source>
        <dbReference type="SAM" id="MobiDB-lite"/>
    </source>
</evidence>
<protein>
    <submittedName>
        <fullName evidence="2">Uncharacterized protein</fullName>
    </submittedName>
</protein>
<evidence type="ECO:0000313" key="2">
    <source>
        <dbReference type="EMBL" id="ETW03336.1"/>
    </source>
</evidence>
<sequence length="205" mass="23811">MGSSGALLPGSRWHWQTREAVGQEYVAVKDLAKRHVVPLHELLCKRTFDAWQRSKRVPTSQPSVVQENGDDDVAKSERDERVQAWLDSKRRQKHQSNRVEVARKRPEVPPFKPRVGFPVEQQVRRTKDKAPPKRVAPCARDPTKASEAYNKWLRQKASERKVIAQLVKQEAEDRETARRELHAKAWVRQDVVMLAYACPVARRRR</sequence>
<dbReference type="AlphaFoldDB" id="A0A024UAA9"/>
<dbReference type="RefSeq" id="XP_008867565.1">
    <property type="nucleotide sequence ID" value="XM_008869343.1"/>
</dbReference>
<dbReference type="EMBL" id="KI913959">
    <property type="protein sequence ID" value="ETW03336.1"/>
    <property type="molecule type" value="Genomic_DNA"/>
</dbReference>
<dbReference type="VEuPathDB" id="FungiDB:H310_04830"/>
<dbReference type="GeneID" id="20081880"/>
<dbReference type="OrthoDB" id="10494425at2759"/>